<dbReference type="KEGG" id="otm:OSB_02850"/>
<keyword evidence="2" id="KW-1185">Reference proteome</keyword>
<dbReference type="PANTHER" id="PTHR41677:SF1">
    <property type="entry name" value="FE2OG DIOXYGENASE DOMAIN-CONTAINING PROTEIN"/>
    <property type="match status" value="1"/>
</dbReference>
<dbReference type="PANTHER" id="PTHR41677">
    <property type="entry name" value="YALI0B19030P"/>
    <property type="match status" value="1"/>
</dbReference>
<dbReference type="STRING" id="1458307.OSB_02850"/>
<dbReference type="RefSeq" id="WP_049833299.1">
    <property type="nucleotide sequence ID" value="NZ_CP012160.1"/>
</dbReference>
<dbReference type="EMBL" id="CP012160">
    <property type="protein sequence ID" value="AKS44853.1"/>
    <property type="molecule type" value="Genomic_DNA"/>
</dbReference>
<evidence type="ECO:0000313" key="1">
    <source>
        <dbReference type="EMBL" id="AKS44853.1"/>
    </source>
</evidence>
<dbReference type="PATRIC" id="fig|1458307.3.peg.287"/>
<organism evidence="1 2">
    <name type="scientific">Octadecabacter temperatus</name>
    <dbReference type="NCBI Taxonomy" id="1458307"/>
    <lineage>
        <taxon>Bacteria</taxon>
        <taxon>Pseudomonadati</taxon>
        <taxon>Pseudomonadota</taxon>
        <taxon>Alphaproteobacteria</taxon>
        <taxon>Rhodobacterales</taxon>
        <taxon>Roseobacteraceae</taxon>
        <taxon>Octadecabacter</taxon>
    </lineage>
</organism>
<accession>A0A0K0Y1N5</accession>
<reference evidence="1 2" key="1">
    <citation type="journal article" date="2015" name="Genome Announc.">
        <title>Closed Genome Sequence of Octadecabacter temperatus SB1, the First Mesophilic Species of the Genus Octadecabacter.</title>
        <authorList>
            <person name="Voget S."/>
            <person name="Billerbeck S."/>
            <person name="Simon M."/>
            <person name="Daniel R."/>
        </authorList>
    </citation>
    <scope>NUCLEOTIDE SEQUENCE [LARGE SCALE GENOMIC DNA]</scope>
    <source>
        <strain evidence="1 2">SB1</strain>
    </source>
</reference>
<dbReference type="AlphaFoldDB" id="A0A0K0Y1N5"/>
<sequence length="334" mass="36953">MTTYLAQEMPFPDTLPEGFAALTNEPVFDPVKHLQLEAPAEVYSLADLGYSDTEIAACPTSFGATSVFRILSDEGAAALLEVAHLLEAFTTSNARIARNVRGGAYRSKFLRDLCLHPEVTKFMSGICGIPLLPHTIPHQLGHLNYNPETVGENVDKWHVDTLRIDYVMFVTDPKSVEGGEFQYYRGTKDEFLARKKAGEPLDESKVVSPDMPGPGYAILQQGNMVVHRAKGLQAAGERITMVNGYVPRDVRFPDFSRFDQLSLVDPTHVVGAEYLRHRQWMMRERLAAEIAGFTFHTDTDAMADNLSDMADDMSDVAAQLRAAGQAEIEHFGDG</sequence>
<dbReference type="OrthoDB" id="8985754at2"/>
<proteinExistence type="predicted"/>
<dbReference type="Gene3D" id="2.60.120.620">
    <property type="entry name" value="q2cbj1_9rhob like domain"/>
    <property type="match status" value="1"/>
</dbReference>
<name>A0A0K0Y1N5_9RHOB</name>
<gene>
    <name evidence="1" type="ORF">OSB_02850</name>
</gene>
<dbReference type="Proteomes" id="UP000067444">
    <property type="component" value="Chromosome"/>
</dbReference>
<protein>
    <submittedName>
        <fullName evidence="1">Uncharacterized protein</fullName>
    </submittedName>
</protein>
<dbReference type="SUPFAM" id="SSF51197">
    <property type="entry name" value="Clavaminate synthase-like"/>
    <property type="match status" value="1"/>
</dbReference>
<evidence type="ECO:0000313" key="2">
    <source>
        <dbReference type="Proteomes" id="UP000067444"/>
    </source>
</evidence>